<comment type="caution">
    <text evidence="1">The sequence shown here is derived from an EMBL/GenBank/DDBJ whole genome shotgun (WGS) entry which is preliminary data.</text>
</comment>
<protein>
    <submittedName>
        <fullName evidence="1">Uncharacterized protein</fullName>
    </submittedName>
</protein>
<name>A0AA39X2T5_9PEZI</name>
<keyword evidence="2" id="KW-1185">Reference proteome</keyword>
<evidence type="ECO:0000313" key="2">
    <source>
        <dbReference type="Proteomes" id="UP001175000"/>
    </source>
</evidence>
<evidence type="ECO:0000313" key="1">
    <source>
        <dbReference type="EMBL" id="KAK0625932.1"/>
    </source>
</evidence>
<reference evidence="1" key="1">
    <citation type="submission" date="2023-06" db="EMBL/GenBank/DDBJ databases">
        <title>Genome-scale phylogeny and comparative genomics of the fungal order Sordariales.</title>
        <authorList>
            <consortium name="Lawrence Berkeley National Laboratory"/>
            <person name="Hensen N."/>
            <person name="Bonometti L."/>
            <person name="Westerberg I."/>
            <person name="Brannstrom I.O."/>
            <person name="Guillou S."/>
            <person name="Cros-Aarteil S."/>
            <person name="Calhoun S."/>
            <person name="Haridas S."/>
            <person name="Kuo A."/>
            <person name="Mondo S."/>
            <person name="Pangilinan J."/>
            <person name="Riley R."/>
            <person name="Labutti K."/>
            <person name="Andreopoulos B."/>
            <person name="Lipzen A."/>
            <person name="Chen C."/>
            <person name="Yanf M."/>
            <person name="Daum C."/>
            <person name="Ng V."/>
            <person name="Clum A."/>
            <person name="Steindorff A."/>
            <person name="Ohm R."/>
            <person name="Martin F."/>
            <person name="Silar P."/>
            <person name="Natvig D."/>
            <person name="Lalanne C."/>
            <person name="Gautier V."/>
            <person name="Ament-Velasquez S.L."/>
            <person name="Kruys A."/>
            <person name="Hutchinson M.I."/>
            <person name="Powell A.J."/>
            <person name="Barry K."/>
            <person name="Miller A.N."/>
            <person name="Grigoriev I.V."/>
            <person name="Debuchy R."/>
            <person name="Gladieux P."/>
            <person name="Thoren M.H."/>
            <person name="Johannesson H."/>
        </authorList>
    </citation>
    <scope>NUCLEOTIDE SEQUENCE</scope>
    <source>
        <strain evidence="1">CBS 606.72</strain>
    </source>
</reference>
<organism evidence="1 2">
    <name type="scientific">Immersiella caudata</name>
    <dbReference type="NCBI Taxonomy" id="314043"/>
    <lineage>
        <taxon>Eukaryota</taxon>
        <taxon>Fungi</taxon>
        <taxon>Dikarya</taxon>
        <taxon>Ascomycota</taxon>
        <taxon>Pezizomycotina</taxon>
        <taxon>Sordariomycetes</taxon>
        <taxon>Sordariomycetidae</taxon>
        <taxon>Sordariales</taxon>
        <taxon>Lasiosphaeriaceae</taxon>
        <taxon>Immersiella</taxon>
    </lineage>
</organism>
<accession>A0AA39X2T5</accession>
<sequence>MRQRRITEFSPTVGAGVAPAAPSVSKFTKLPPNVRQTIYGHAGIQQDTTEAFIDLNHWSNQQPAIEHEDDYYYSARAESEDRARLHVNWKSRIPINLLLVCRAVHDDVEDALYRSHIWGVSASGPGGLDVLENLSPRAMKAMRCLLVSLTPCGCTGCFLTGACTHPISADDRLEHLGTYSCSGRFDWRESSWKSEVAHRCERPLDSRSSLDRRSAAQWDRICSKLARHAEPRLLSLYVYCAVKDVKTAEQLVVKPLRRLSLLKDFGISFGPRTTVPSSHGEQLFALAKATVQATTYQPSFPFLDLPAELQLRVLSFTHLVYDEFELVYTGGREWALSRQGSESSGGKVMELSQVDGRFTWLLDKAFCAKSSIAFRGRCYCCNRVPASYFLVNRRFHALASEVFYGCNHIVAAYNDIGWCTAAGARGWDAPPLTHVLQHIRRLTLIASIRCNVNATIGFAHLLDLLRAHARLPSLTLELHVRDAHDRDDVVAALRGVPGIPGKARRRGRHAEIYRVMVRHVRKKLASGGLKVFLFYLWWENFHPWLTGDDVDERRALEREKETEAMGQGYDSGKWGKEMQRKAFPRSRLWRR</sequence>
<dbReference type="PANTHER" id="PTHR42085:SF2">
    <property type="entry name" value="F-BOX DOMAIN-CONTAINING PROTEIN"/>
    <property type="match status" value="1"/>
</dbReference>
<dbReference type="PANTHER" id="PTHR42085">
    <property type="entry name" value="F-BOX DOMAIN-CONTAINING PROTEIN"/>
    <property type="match status" value="1"/>
</dbReference>
<dbReference type="InterPro" id="IPR038883">
    <property type="entry name" value="AN11006-like"/>
</dbReference>
<dbReference type="AlphaFoldDB" id="A0AA39X2T5"/>
<gene>
    <name evidence="1" type="ORF">B0T14DRAFT_508790</name>
</gene>
<dbReference type="EMBL" id="JAULSU010000002">
    <property type="protein sequence ID" value="KAK0625932.1"/>
    <property type="molecule type" value="Genomic_DNA"/>
</dbReference>
<dbReference type="Proteomes" id="UP001175000">
    <property type="component" value="Unassembled WGS sequence"/>
</dbReference>
<proteinExistence type="predicted"/>